<evidence type="ECO:0000313" key="1">
    <source>
        <dbReference type="EMBL" id="QXN75162.1"/>
    </source>
</evidence>
<sequence>MVVFYRSRSKDKLYVVSADTTAACRERLMTMFPDDGDAIFAGAFDDDFPCPSSRDITVHFLDDSHSPVCDLVAFLADALL</sequence>
<protein>
    <submittedName>
        <fullName evidence="1">Uncharacterized protein</fullName>
    </submittedName>
</protein>
<accession>A0A8F5RC18</accession>
<dbReference type="EMBL" id="MZ089779">
    <property type="protein sequence ID" value="QXN75162.1"/>
    <property type="molecule type" value="Genomic_DNA"/>
</dbReference>
<organism evidence="1">
    <name type="scientific">Microvirus mar33</name>
    <dbReference type="NCBI Taxonomy" id="2851167"/>
    <lineage>
        <taxon>Viruses</taxon>
        <taxon>Monodnaviria</taxon>
        <taxon>Sangervirae</taxon>
        <taxon>Phixviricota</taxon>
        <taxon>Malgrandaviricetes</taxon>
        <taxon>Petitvirales</taxon>
        <taxon>Microviridae</taxon>
    </lineage>
</organism>
<reference evidence="1" key="1">
    <citation type="submission" date="2021-04" db="EMBL/GenBank/DDBJ databases">
        <title>Genomes of microviruses identified in yellow-bellied marmot fecal samples.</title>
        <authorList>
            <person name="Varsani A."/>
            <person name="Kraberger S."/>
            <person name="Chatterjee A."/>
            <person name="Richet C."/>
            <person name="Fontenele R.S."/>
            <person name="Schmidlin K."/>
            <person name="Blumstein D.T."/>
        </authorList>
    </citation>
    <scope>NUCLEOTIDE SEQUENCE</scope>
    <source>
        <strain evidence="1">Mar33</strain>
    </source>
</reference>
<proteinExistence type="predicted"/>
<name>A0A8F5RC18_9VIRU</name>